<reference evidence="1 2" key="1">
    <citation type="journal article" date="2015" name="Genome Announc.">
        <title>Complete genome sequences for 35 biothreat assay-relevant bacillus species.</title>
        <authorList>
            <person name="Johnson S.L."/>
            <person name="Daligault H.E."/>
            <person name="Davenport K.W."/>
            <person name="Jaissle J."/>
            <person name="Frey K.G."/>
            <person name="Ladner J.T."/>
            <person name="Broomall S.M."/>
            <person name="Bishop-Lilly K.A."/>
            <person name="Bruce D.C."/>
            <person name="Gibbons H.S."/>
            <person name="Coyne S.R."/>
            <person name="Lo C.C."/>
            <person name="Meincke L."/>
            <person name="Munk A.C."/>
            <person name="Koroleva G.I."/>
            <person name="Rosenzweig C.N."/>
            <person name="Palacios G.F."/>
            <person name="Redden C.L."/>
            <person name="Minogue T.D."/>
            <person name="Chain P.S."/>
        </authorList>
    </citation>
    <scope>NUCLEOTIDE SEQUENCE [LARGE SCALE GENOMIC DNA]</scope>
    <source>
        <strain evidence="2">ATCC 14581 / DSM 32 / JCM 2506 / NBRC 15308 / NCIMB 9376 / NCTC 10342 / NRRL B-14308 / VKM B-512</strain>
    </source>
</reference>
<proteinExistence type="predicted"/>
<dbReference type="GeneID" id="93644858"/>
<dbReference type="RefSeq" id="WP_034648951.1">
    <property type="nucleotide sequence ID" value="NZ_BCVB01000001.1"/>
</dbReference>
<accession>A0A0B6ARE8</accession>
<dbReference type="NCBIfam" id="TIGR02829">
    <property type="entry name" value="spore_III_AE"/>
    <property type="match status" value="1"/>
</dbReference>
<evidence type="ECO:0000313" key="2">
    <source>
        <dbReference type="Proteomes" id="UP000031829"/>
    </source>
</evidence>
<dbReference type="KEGG" id="bmeg:BG04_1383"/>
<evidence type="ECO:0000313" key="1">
    <source>
        <dbReference type="EMBL" id="AJI23253.1"/>
    </source>
</evidence>
<dbReference type="AlphaFoldDB" id="A0A0B6ARE8"/>
<dbReference type="EMBL" id="CP009920">
    <property type="protein sequence ID" value="AJI23253.1"/>
    <property type="molecule type" value="Genomic_DNA"/>
</dbReference>
<organism evidence="1 2">
    <name type="scientific">Priestia megaterium (strain ATCC 14581 / DSM 32 / CCUG 1817 / JCM 2506 / NBRC 15308 / NCIMB 9376 / NCTC 10342 / NRRL B-14308 / VKM B-512 / Ford 19)</name>
    <name type="common">Bacillus megaterium</name>
    <dbReference type="NCBI Taxonomy" id="1348623"/>
    <lineage>
        <taxon>Bacteria</taxon>
        <taxon>Bacillati</taxon>
        <taxon>Bacillota</taxon>
        <taxon>Bacilli</taxon>
        <taxon>Bacillales</taxon>
        <taxon>Bacillaceae</taxon>
        <taxon>Priestia</taxon>
    </lineage>
</organism>
<name>A0A0B6ARE8_PRIM2</name>
<protein>
    <submittedName>
        <fullName evidence="1">Stage III sporulation protein AE</fullName>
    </submittedName>
</protein>
<dbReference type="Proteomes" id="UP000031829">
    <property type="component" value="Chromosome"/>
</dbReference>
<dbReference type="Pfam" id="PF09546">
    <property type="entry name" value="Spore_III_AE"/>
    <property type="match status" value="1"/>
</dbReference>
<dbReference type="HOGENOM" id="CLU_046838_1_1_9"/>
<dbReference type="InterPro" id="IPR014194">
    <property type="entry name" value="Spore_III_AE"/>
</dbReference>
<gene>
    <name evidence="1" type="primary">spoIIIAE</name>
    <name evidence="1" type="ORF">BG04_1383</name>
</gene>
<sequence>MKRWTFKVNILALLLFLFFFFPENVQASEPPKQQELVNEQIDKLGIDEVKQFWDDIITQYGGFLPESQKGSLVDFLKGEKEFSLKEWLGGLVKFLFHEVLANGKLLGTLIMLTVFSVFLQTLQSAFNQQTVSKVAYALVYMVLIIIALNSFQIAISYATGAIETMTKFILALVPLLLALMASSGGVVSAAFFHPMILFLMNTSGLLIQYVVMPLLFLSALLSIVSTISDEYKVTQLAQLLRNISIGVLGIFLTVFLGVLSVQGATSAVADGITIRTAKFVTGNFIPVVGRVFTDAADTVISASLLLKNSVGIAGVAVLLLIVAFPAIKVLTLAFIYKLAAALLQPIGGGPVISCLSIISKSVIYIFAALAVVSLMFFLCLTVIITASNVTMMVR</sequence>